<evidence type="ECO:0000313" key="2">
    <source>
        <dbReference type="EMBL" id="SPP99104.1"/>
    </source>
</evidence>
<dbReference type="Pfam" id="PF03401">
    <property type="entry name" value="TctC"/>
    <property type="match status" value="1"/>
</dbReference>
<sequence length="81" mass="8905">MPGYAAESWYGLYAPAKTPAPVIARLNQAVAKAVQSGAFKQLEANEGLIMVGSAPEQLDRYVGQEEDRWRKLVKDANIEVQ</sequence>
<evidence type="ECO:0000313" key="3">
    <source>
        <dbReference type="Proteomes" id="UP000246085"/>
    </source>
</evidence>
<dbReference type="PANTHER" id="PTHR42928">
    <property type="entry name" value="TRICARBOXYLATE-BINDING PROTEIN"/>
    <property type="match status" value="1"/>
</dbReference>
<dbReference type="Gene3D" id="3.40.190.150">
    <property type="entry name" value="Bordetella uptake gene, domain 1"/>
    <property type="match status" value="1"/>
</dbReference>
<dbReference type="AlphaFoldDB" id="A0A2U3QCG1"/>
<evidence type="ECO:0008006" key="4">
    <source>
        <dbReference type="Google" id="ProtNLM"/>
    </source>
</evidence>
<proteinExistence type="inferred from homology"/>
<gene>
    <name evidence="2" type="ORF">BRAD3257_8518</name>
</gene>
<protein>
    <recommendedName>
        <fullName evidence="4">Tripartite tricarboxylate transporter substrate binding protein</fullName>
    </recommendedName>
</protein>
<reference evidence="2 3" key="1">
    <citation type="submission" date="2018-03" db="EMBL/GenBank/DDBJ databases">
        <authorList>
            <person name="Gully D."/>
        </authorList>
    </citation>
    <scope>NUCLEOTIDE SEQUENCE [LARGE SCALE GENOMIC DNA]</scope>
    <source>
        <strain evidence="2">ORS3257</strain>
    </source>
</reference>
<dbReference type="InterPro" id="IPR042100">
    <property type="entry name" value="Bug_dom1"/>
</dbReference>
<comment type="similarity">
    <text evidence="1">Belongs to the UPF0065 (bug) family.</text>
</comment>
<dbReference type="KEGG" id="bvz:BRAD3257_8518"/>
<dbReference type="EMBL" id="LS398110">
    <property type="protein sequence ID" value="SPP99104.1"/>
    <property type="molecule type" value="Genomic_DNA"/>
</dbReference>
<accession>A0A2U3QCG1</accession>
<dbReference type="InterPro" id="IPR005064">
    <property type="entry name" value="BUG"/>
</dbReference>
<organism evidence="2 3">
    <name type="scientific">Bradyrhizobium vignae</name>
    <dbReference type="NCBI Taxonomy" id="1549949"/>
    <lineage>
        <taxon>Bacteria</taxon>
        <taxon>Pseudomonadati</taxon>
        <taxon>Pseudomonadota</taxon>
        <taxon>Alphaproteobacteria</taxon>
        <taxon>Hyphomicrobiales</taxon>
        <taxon>Nitrobacteraceae</taxon>
        <taxon>Bradyrhizobium</taxon>
    </lineage>
</organism>
<dbReference type="PANTHER" id="PTHR42928:SF5">
    <property type="entry name" value="BLR1237 PROTEIN"/>
    <property type="match status" value="1"/>
</dbReference>
<dbReference type="Proteomes" id="UP000246085">
    <property type="component" value="Chromosome BRAD3257"/>
</dbReference>
<evidence type="ECO:0000256" key="1">
    <source>
        <dbReference type="ARBA" id="ARBA00006987"/>
    </source>
</evidence>
<name>A0A2U3QCG1_9BRAD</name>